<feature type="compositionally biased region" description="Basic and acidic residues" evidence="1">
    <location>
        <begin position="66"/>
        <end position="77"/>
    </location>
</feature>
<dbReference type="AlphaFoldDB" id="A0A7J6UX11"/>
<evidence type="ECO:0000313" key="3">
    <source>
        <dbReference type="Proteomes" id="UP000554482"/>
    </source>
</evidence>
<feature type="region of interest" description="Disordered" evidence="1">
    <location>
        <begin position="1"/>
        <end position="77"/>
    </location>
</feature>
<keyword evidence="3" id="KW-1185">Reference proteome</keyword>
<reference evidence="2 3" key="1">
    <citation type="submission" date="2020-06" db="EMBL/GenBank/DDBJ databases">
        <title>Transcriptomic and genomic resources for Thalictrum thalictroides and T. hernandezii: Facilitating candidate gene discovery in an emerging model plant lineage.</title>
        <authorList>
            <person name="Arias T."/>
            <person name="Riano-Pachon D.M."/>
            <person name="Di Stilio V.S."/>
        </authorList>
    </citation>
    <scope>NUCLEOTIDE SEQUENCE [LARGE SCALE GENOMIC DNA]</scope>
    <source>
        <strain evidence="3">cv. WT478/WT964</strain>
        <tissue evidence="2">Leaves</tissue>
    </source>
</reference>
<protein>
    <submittedName>
        <fullName evidence="2">Uncharacterized protein</fullName>
    </submittedName>
</protein>
<dbReference type="Proteomes" id="UP000554482">
    <property type="component" value="Unassembled WGS sequence"/>
</dbReference>
<evidence type="ECO:0000313" key="2">
    <source>
        <dbReference type="EMBL" id="KAF5177137.1"/>
    </source>
</evidence>
<evidence type="ECO:0000256" key="1">
    <source>
        <dbReference type="SAM" id="MobiDB-lite"/>
    </source>
</evidence>
<accession>A0A7J6UX11</accession>
<sequence>MSTVRSRNVVEEKNKNAAIVSSSGPKLPPPNLPKISLGSKKRSHSSIKLLPEPQFVSTGSGSKLLTRSEDGPSSKKG</sequence>
<name>A0A7J6UX11_THATH</name>
<gene>
    <name evidence="2" type="ORF">FRX31_033274</name>
</gene>
<dbReference type="EMBL" id="JABWDY010041782">
    <property type="protein sequence ID" value="KAF5177137.1"/>
    <property type="molecule type" value="Genomic_DNA"/>
</dbReference>
<feature type="compositionally biased region" description="Polar residues" evidence="1">
    <location>
        <begin position="55"/>
        <end position="65"/>
    </location>
</feature>
<comment type="caution">
    <text evidence="2">The sequence shown here is derived from an EMBL/GenBank/DDBJ whole genome shotgun (WGS) entry which is preliminary data.</text>
</comment>
<organism evidence="2 3">
    <name type="scientific">Thalictrum thalictroides</name>
    <name type="common">Rue-anemone</name>
    <name type="synonym">Anemone thalictroides</name>
    <dbReference type="NCBI Taxonomy" id="46969"/>
    <lineage>
        <taxon>Eukaryota</taxon>
        <taxon>Viridiplantae</taxon>
        <taxon>Streptophyta</taxon>
        <taxon>Embryophyta</taxon>
        <taxon>Tracheophyta</taxon>
        <taxon>Spermatophyta</taxon>
        <taxon>Magnoliopsida</taxon>
        <taxon>Ranunculales</taxon>
        <taxon>Ranunculaceae</taxon>
        <taxon>Thalictroideae</taxon>
        <taxon>Thalictrum</taxon>
    </lineage>
</organism>
<proteinExistence type="predicted"/>